<evidence type="ECO:0000256" key="4">
    <source>
        <dbReference type="ARBA" id="ARBA00022989"/>
    </source>
</evidence>
<dbReference type="OrthoDB" id="5772680at2"/>
<evidence type="ECO:0000256" key="2">
    <source>
        <dbReference type="ARBA" id="ARBA00022475"/>
    </source>
</evidence>
<feature type="domain" description="Phage shock protein PspC N-terminal" evidence="8">
    <location>
        <begin position="109"/>
        <end position="166"/>
    </location>
</feature>
<dbReference type="PANTHER" id="PTHR33885">
    <property type="entry name" value="PHAGE SHOCK PROTEIN C"/>
    <property type="match status" value="1"/>
</dbReference>
<dbReference type="GO" id="GO:0005886">
    <property type="term" value="C:plasma membrane"/>
    <property type="evidence" value="ECO:0007669"/>
    <property type="project" value="UniProtKB-SubCell"/>
</dbReference>
<sequence>MNKTININLANIFFHVDEDAYRKLQGYLEAIKRSFSGTPGGDEIMADIEARIAELFKERQKDDRQVITVKEVDEIIAIMGQPEDYMVDEEIFSDEEPAKGASEGYKQPKKLYRDTENQYVSGVSAGLGHYLGIDVIWIRLLFIVTTVFSGFGIVAYVLLWILVPEAKTTAEKIAMTGEPVNITNIEKKIKEGFDTVTEKVKNVDYEKVGKSVKDGSRGFFDTLGSIFTALFRVVGKFIGIILIIVAAVTLIGLLVALFTAGSVNLFGGPHWQELVMMNVDAPLWLISLMTFFVVGIPFFILFYLGLKILINNLNSLGRVAQFSLLAIWILSLAGLISLGIQQTSLRAISGKASETITLDVKPTDTLSIHVKSDPNFTGRFFNDSDFDIVSVDDEKYIYSDEVEFWIKSSDENNSYVEIQKRAKGATYDDAFDRAQKVVYNLETEGDMVKVDDFWTTGVGNKYREQEVIVTFYLTPGTRIKFNATSSLYFRVKGDKGYTDYLQGRTQHIYEVTEQDTVKCLDCESTLSSEENSESEATEVPEEVNDSTDTENIEPETI</sequence>
<organism evidence="11 12">
    <name type="scientific">Robertkochia marina</name>
    <dbReference type="NCBI Taxonomy" id="1227945"/>
    <lineage>
        <taxon>Bacteria</taxon>
        <taxon>Pseudomonadati</taxon>
        <taxon>Bacteroidota</taxon>
        <taxon>Flavobacteriia</taxon>
        <taxon>Flavobacteriales</taxon>
        <taxon>Flavobacteriaceae</taxon>
        <taxon>Robertkochia</taxon>
    </lineage>
</organism>
<reference evidence="11 12" key="1">
    <citation type="submission" date="2019-04" db="EMBL/GenBank/DDBJ databases">
        <title>Draft genome sequence of Robertkochia marina CC-AMO-30D.</title>
        <authorList>
            <person name="Hameed A."/>
            <person name="Lin S.-Y."/>
            <person name="Shahina M."/>
            <person name="Lai W.-A."/>
            <person name="Young C.-C."/>
        </authorList>
    </citation>
    <scope>NUCLEOTIDE SEQUENCE [LARGE SCALE GENOMIC DNA]</scope>
    <source>
        <strain evidence="11 12">CC-AMO-30D</strain>
    </source>
</reference>
<dbReference type="EMBL" id="SSMC01000002">
    <property type="protein sequence ID" value="THD68038.1"/>
    <property type="molecule type" value="Genomic_DNA"/>
</dbReference>
<dbReference type="RefSeq" id="WP_136336243.1">
    <property type="nucleotide sequence ID" value="NZ_QXMP01000010.1"/>
</dbReference>
<feature type="transmembrane region" description="Helical" evidence="7">
    <location>
        <begin position="283"/>
        <end position="310"/>
    </location>
</feature>
<evidence type="ECO:0000256" key="6">
    <source>
        <dbReference type="SAM" id="MobiDB-lite"/>
    </source>
</evidence>
<feature type="compositionally biased region" description="Acidic residues" evidence="6">
    <location>
        <begin position="530"/>
        <end position="557"/>
    </location>
</feature>
<evidence type="ECO:0000256" key="7">
    <source>
        <dbReference type="SAM" id="Phobius"/>
    </source>
</evidence>
<evidence type="ECO:0000256" key="1">
    <source>
        <dbReference type="ARBA" id="ARBA00004162"/>
    </source>
</evidence>
<dbReference type="InterPro" id="IPR054319">
    <property type="entry name" value="PspC-rel_ToastRack"/>
</dbReference>
<protein>
    <submittedName>
        <fullName evidence="11">PspC domain-containing protein</fullName>
    </submittedName>
</protein>
<comment type="caution">
    <text evidence="11">The sequence shown here is derived from an EMBL/GenBank/DDBJ whole genome shotgun (WGS) entry which is preliminary data.</text>
</comment>
<name>A0A4S3M1H2_9FLAO</name>
<evidence type="ECO:0000259" key="8">
    <source>
        <dbReference type="Pfam" id="PF04024"/>
    </source>
</evidence>
<dbReference type="Proteomes" id="UP000305939">
    <property type="component" value="Unassembled WGS sequence"/>
</dbReference>
<keyword evidence="2" id="KW-1003">Cell membrane</keyword>
<evidence type="ECO:0000256" key="5">
    <source>
        <dbReference type="ARBA" id="ARBA00023136"/>
    </source>
</evidence>
<keyword evidence="3 7" id="KW-0812">Transmembrane</keyword>
<feature type="region of interest" description="Disordered" evidence="6">
    <location>
        <begin position="524"/>
        <end position="557"/>
    </location>
</feature>
<feature type="transmembrane region" description="Helical" evidence="7">
    <location>
        <begin position="136"/>
        <end position="163"/>
    </location>
</feature>
<evidence type="ECO:0000259" key="9">
    <source>
        <dbReference type="Pfam" id="PF22571"/>
    </source>
</evidence>
<evidence type="ECO:0000313" key="12">
    <source>
        <dbReference type="Proteomes" id="UP000305939"/>
    </source>
</evidence>
<keyword evidence="12" id="KW-1185">Reference proteome</keyword>
<keyword evidence="5 7" id="KW-0472">Membrane</keyword>
<accession>A0A4S3M1H2</accession>
<dbReference type="AlphaFoldDB" id="A0A4S3M1H2"/>
<dbReference type="Pfam" id="PF22744">
    <property type="entry name" value="Toast-rack_PspC-Cterm"/>
    <property type="match status" value="1"/>
</dbReference>
<evidence type="ECO:0000313" key="11">
    <source>
        <dbReference type="EMBL" id="THD68038.1"/>
    </source>
</evidence>
<dbReference type="Pfam" id="PF22571">
    <property type="entry name" value="LiaI-LiaF-TM_PspC"/>
    <property type="match status" value="1"/>
</dbReference>
<proteinExistence type="predicted"/>
<keyword evidence="4 7" id="KW-1133">Transmembrane helix</keyword>
<feature type="domain" description="PspC-related ToastRack" evidence="10">
    <location>
        <begin position="393"/>
        <end position="524"/>
    </location>
</feature>
<dbReference type="InterPro" id="IPR054321">
    <property type="entry name" value="PspC-rel_TM"/>
</dbReference>
<dbReference type="PANTHER" id="PTHR33885:SF3">
    <property type="entry name" value="PHAGE SHOCK PROTEIN C"/>
    <property type="match status" value="1"/>
</dbReference>
<evidence type="ECO:0000256" key="3">
    <source>
        <dbReference type="ARBA" id="ARBA00022692"/>
    </source>
</evidence>
<feature type="transmembrane region" description="Helical" evidence="7">
    <location>
        <begin position="322"/>
        <end position="340"/>
    </location>
</feature>
<dbReference type="InterPro" id="IPR052027">
    <property type="entry name" value="PspC"/>
</dbReference>
<dbReference type="Pfam" id="PF04024">
    <property type="entry name" value="PspC"/>
    <property type="match status" value="1"/>
</dbReference>
<comment type="subcellular location">
    <subcellularLocation>
        <location evidence="1">Cell membrane</location>
        <topology evidence="1">Single-pass membrane protein</topology>
    </subcellularLocation>
</comment>
<feature type="transmembrane region" description="Helical" evidence="7">
    <location>
        <begin position="237"/>
        <end position="263"/>
    </location>
</feature>
<dbReference type="InterPro" id="IPR007168">
    <property type="entry name" value="Phageshock_PspC_N"/>
</dbReference>
<gene>
    <name evidence="11" type="ORF">E7Z59_10350</name>
</gene>
<evidence type="ECO:0000259" key="10">
    <source>
        <dbReference type="Pfam" id="PF22744"/>
    </source>
</evidence>
<feature type="domain" description="PspC-related transmembrane region" evidence="9">
    <location>
        <begin position="205"/>
        <end position="343"/>
    </location>
</feature>